<organism evidence="1 2">
    <name type="scientific">Amycolatopsis magusensis</name>
    <dbReference type="NCBI Taxonomy" id="882444"/>
    <lineage>
        <taxon>Bacteria</taxon>
        <taxon>Bacillati</taxon>
        <taxon>Actinomycetota</taxon>
        <taxon>Actinomycetes</taxon>
        <taxon>Pseudonocardiales</taxon>
        <taxon>Pseudonocardiaceae</taxon>
        <taxon>Amycolatopsis</taxon>
    </lineage>
</organism>
<dbReference type="RefSeq" id="WP_209665213.1">
    <property type="nucleotide sequence ID" value="NZ_JAGGMS010000001.1"/>
</dbReference>
<name>A0ABS4PQY5_9PSEU</name>
<keyword evidence="2" id="KW-1185">Reference proteome</keyword>
<evidence type="ECO:0000313" key="1">
    <source>
        <dbReference type="EMBL" id="MBP2181844.1"/>
    </source>
</evidence>
<dbReference type="Proteomes" id="UP000741013">
    <property type="component" value="Unassembled WGS sequence"/>
</dbReference>
<evidence type="ECO:0000313" key="2">
    <source>
        <dbReference type="Proteomes" id="UP000741013"/>
    </source>
</evidence>
<sequence length="84" mass="8315">MESKTADLAAIRQSAADGGATVTVDHNGKLVGLELGRAAMTLSPAELAALVRRLAATATAAALIDGVACLTGLGGFDLEGIDHA</sequence>
<dbReference type="EMBL" id="JAGGMS010000001">
    <property type="protein sequence ID" value="MBP2181844.1"/>
    <property type="molecule type" value="Genomic_DNA"/>
</dbReference>
<proteinExistence type="predicted"/>
<comment type="caution">
    <text evidence="1">The sequence shown here is derived from an EMBL/GenBank/DDBJ whole genome shotgun (WGS) entry which is preliminary data.</text>
</comment>
<reference evidence="1 2" key="1">
    <citation type="submission" date="2021-03" db="EMBL/GenBank/DDBJ databases">
        <title>Sequencing the genomes of 1000 actinobacteria strains.</title>
        <authorList>
            <person name="Klenk H.-P."/>
        </authorList>
    </citation>
    <scope>NUCLEOTIDE SEQUENCE [LARGE SCALE GENOMIC DNA]</scope>
    <source>
        <strain evidence="1 2">DSM 45510</strain>
    </source>
</reference>
<accession>A0ABS4PQY5</accession>
<gene>
    <name evidence="1" type="ORF">JOM49_003370</name>
</gene>
<protein>
    <submittedName>
        <fullName evidence="1">Uncharacterized protein YuzE</fullName>
    </submittedName>
</protein>